<protein>
    <recommendedName>
        <fullName evidence="5">3-oxoacyl-[acyl-carrier protein] reductase</fullName>
    </recommendedName>
</protein>
<reference evidence="3 4" key="1">
    <citation type="journal article" date="2019" name="Int. J. Syst. Evol. Microbiol.">
        <title>The Global Catalogue of Microorganisms (GCM) 10K type strain sequencing project: providing services to taxonomists for standard genome sequencing and annotation.</title>
        <authorList>
            <consortium name="The Broad Institute Genomics Platform"/>
            <consortium name="The Broad Institute Genome Sequencing Center for Infectious Disease"/>
            <person name="Wu L."/>
            <person name="Ma J."/>
        </authorList>
    </citation>
    <scope>NUCLEOTIDE SEQUENCE [LARGE SCALE GENOMIC DNA]</scope>
    <source>
        <strain evidence="3 4">JCM 19585</strain>
    </source>
</reference>
<evidence type="ECO:0000313" key="4">
    <source>
        <dbReference type="Proteomes" id="UP000628840"/>
    </source>
</evidence>
<proteinExistence type="inferred from homology"/>
<dbReference type="Pfam" id="PF00106">
    <property type="entry name" value="adh_short"/>
    <property type="match status" value="1"/>
</dbReference>
<dbReference type="SUPFAM" id="SSF51735">
    <property type="entry name" value="NAD(P)-binding Rossmann-fold domains"/>
    <property type="match status" value="1"/>
</dbReference>
<dbReference type="PRINTS" id="PR00081">
    <property type="entry name" value="GDHRDH"/>
</dbReference>
<gene>
    <name evidence="3" type="ORF">GCM10009037_07950</name>
</gene>
<comment type="similarity">
    <text evidence="1 2">Belongs to the short-chain dehydrogenases/reductases (SDR) family.</text>
</comment>
<evidence type="ECO:0000256" key="2">
    <source>
        <dbReference type="RuleBase" id="RU000363"/>
    </source>
</evidence>
<dbReference type="RefSeq" id="WP_188879293.1">
    <property type="nucleotide sequence ID" value="NZ_BMPF01000001.1"/>
</dbReference>
<dbReference type="PRINTS" id="PR00080">
    <property type="entry name" value="SDRFAMILY"/>
</dbReference>
<evidence type="ECO:0000256" key="1">
    <source>
        <dbReference type="ARBA" id="ARBA00006484"/>
    </source>
</evidence>
<sequence length="219" mass="22697">MTETQDALTGQVALVTGATTDVGRAVAAGLAAREATVYAATESMSDDVPEGCEHVLLDVTQEGDVEAVVDGIYAETERLDVLVNAAEFGRPDEGRDTVVTEDATRLDRALATNVRGPMVLAKHALPLLLQQRAPRVVNVGSALGPAVGSGAPGYQVSKAGLEAFTAYLDAEYGSRGLLANTAYGPEGDDERVAETALWLARLAGGGPMGEAFVGPDERV</sequence>
<keyword evidence="4" id="KW-1185">Reference proteome</keyword>
<dbReference type="GO" id="GO:0016616">
    <property type="term" value="F:oxidoreductase activity, acting on the CH-OH group of donors, NAD or NADP as acceptor"/>
    <property type="evidence" value="ECO:0007669"/>
    <property type="project" value="TreeGrafter"/>
</dbReference>
<dbReference type="Gene3D" id="3.40.50.720">
    <property type="entry name" value="NAD(P)-binding Rossmann-like Domain"/>
    <property type="match status" value="1"/>
</dbReference>
<organism evidence="3 4">
    <name type="scientific">Halarchaeum grantii</name>
    <dbReference type="NCBI Taxonomy" id="1193105"/>
    <lineage>
        <taxon>Archaea</taxon>
        <taxon>Methanobacteriati</taxon>
        <taxon>Methanobacteriota</taxon>
        <taxon>Stenosarchaea group</taxon>
        <taxon>Halobacteria</taxon>
        <taxon>Halobacteriales</taxon>
        <taxon>Halobacteriaceae</taxon>
    </lineage>
</organism>
<dbReference type="Proteomes" id="UP000628840">
    <property type="component" value="Unassembled WGS sequence"/>
</dbReference>
<dbReference type="EMBL" id="BMPF01000001">
    <property type="protein sequence ID" value="GGL26698.1"/>
    <property type="molecule type" value="Genomic_DNA"/>
</dbReference>
<name>A0A830EST9_9EURY</name>
<accession>A0A830EST9</accession>
<dbReference type="InterPro" id="IPR036291">
    <property type="entry name" value="NAD(P)-bd_dom_sf"/>
</dbReference>
<comment type="caution">
    <text evidence="3">The sequence shown here is derived from an EMBL/GenBank/DDBJ whole genome shotgun (WGS) entry which is preliminary data.</text>
</comment>
<dbReference type="OrthoDB" id="312184at2157"/>
<dbReference type="InterPro" id="IPR002347">
    <property type="entry name" value="SDR_fam"/>
</dbReference>
<dbReference type="AlphaFoldDB" id="A0A830EST9"/>
<dbReference type="CDD" id="cd05233">
    <property type="entry name" value="SDR_c"/>
    <property type="match status" value="1"/>
</dbReference>
<evidence type="ECO:0000313" key="3">
    <source>
        <dbReference type="EMBL" id="GGL26698.1"/>
    </source>
</evidence>
<dbReference type="PANTHER" id="PTHR42760">
    <property type="entry name" value="SHORT-CHAIN DEHYDROGENASES/REDUCTASES FAMILY MEMBER"/>
    <property type="match status" value="1"/>
</dbReference>
<evidence type="ECO:0008006" key="5">
    <source>
        <dbReference type="Google" id="ProtNLM"/>
    </source>
</evidence>